<name>A0A0C3BWE8_HEBCY</name>
<feature type="compositionally biased region" description="Basic and acidic residues" evidence="1">
    <location>
        <begin position="42"/>
        <end position="51"/>
    </location>
</feature>
<evidence type="ECO:0000313" key="3">
    <source>
        <dbReference type="EMBL" id="KIM40940.1"/>
    </source>
</evidence>
<evidence type="ECO:0000259" key="2">
    <source>
        <dbReference type="Pfam" id="PF20415"/>
    </source>
</evidence>
<protein>
    <recommendedName>
        <fullName evidence="2">DUF6699 domain-containing protein</fullName>
    </recommendedName>
</protein>
<dbReference type="Proteomes" id="UP000053424">
    <property type="component" value="Unassembled WGS sequence"/>
</dbReference>
<evidence type="ECO:0000313" key="4">
    <source>
        <dbReference type="Proteomes" id="UP000053424"/>
    </source>
</evidence>
<reference evidence="4" key="2">
    <citation type="submission" date="2015-01" db="EMBL/GenBank/DDBJ databases">
        <title>Evolutionary Origins and Diversification of the Mycorrhizal Mutualists.</title>
        <authorList>
            <consortium name="DOE Joint Genome Institute"/>
            <consortium name="Mycorrhizal Genomics Consortium"/>
            <person name="Kohler A."/>
            <person name="Kuo A."/>
            <person name="Nagy L.G."/>
            <person name="Floudas D."/>
            <person name="Copeland A."/>
            <person name="Barry K.W."/>
            <person name="Cichocki N."/>
            <person name="Veneault-Fourrey C."/>
            <person name="LaButti K."/>
            <person name="Lindquist E.A."/>
            <person name="Lipzen A."/>
            <person name="Lundell T."/>
            <person name="Morin E."/>
            <person name="Murat C."/>
            <person name="Riley R."/>
            <person name="Ohm R."/>
            <person name="Sun H."/>
            <person name="Tunlid A."/>
            <person name="Henrissat B."/>
            <person name="Grigoriev I.V."/>
            <person name="Hibbett D.S."/>
            <person name="Martin F."/>
        </authorList>
    </citation>
    <scope>NUCLEOTIDE SEQUENCE [LARGE SCALE GENOMIC DNA]</scope>
    <source>
        <strain evidence="4">h7</strain>
    </source>
</reference>
<accession>A0A0C3BWE8</accession>
<feature type="compositionally biased region" description="Polar residues" evidence="1">
    <location>
        <begin position="57"/>
        <end position="66"/>
    </location>
</feature>
<dbReference type="AlphaFoldDB" id="A0A0C3BWE8"/>
<feature type="compositionally biased region" description="Polar residues" evidence="1">
    <location>
        <begin position="90"/>
        <end position="101"/>
    </location>
</feature>
<dbReference type="EMBL" id="KN831781">
    <property type="protein sequence ID" value="KIM40940.1"/>
    <property type="molecule type" value="Genomic_DNA"/>
</dbReference>
<dbReference type="Pfam" id="PF20415">
    <property type="entry name" value="DUF6699"/>
    <property type="match status" value="1"/>
</dbReference>
<gene>
    <name evidence="3" type="ORF">M413DRAFT_156301</name>
</gene>
<evidence type="ECO:0000256" key="1">
    <source>
        <dbReference type="SAM" id="MobiDB-lite"/>
    </source>
</evidence>
<keyword evidence="4" id="KW-1185">Reference proteome</keyword>
<reference evidence="3 4" key="1">
    <citation type="submission" date="2014-04" db="EMBL/GenBank/DDBJ databases">
        <authorList>
            <consortium name="DOE Joint Genome Institute"/>
            <person name="Kuo A."/>
            <person name="Gay G."/>
            <person name="Dore J."/>
            <person name="Kohler A."/>
            <person name="Nagy L.G."/>
            <person name="Floudas D."/>
            <person name="Copeland A."/>
            <person name="Barry K.W."/>
            <person name="Cichocki N."/>
            <person name="Veneault-Fourrey C."/>
            <person name="LaButti K."/>
            <person name="Lindquist E.A."/>
            <person name="Lipzen A."/>
            <person name="Lundell T."/>
            <person name="Morin E."/>
            <person name="Murat C."/>
            <person name="Sun H."/>
            <person name="Tunlid A."/>
            <person name="Henrissat B."/>
            <person name="Grigoriev I.V."/>
            <person name="Hibbett D.S."/>
            <person name="Martin F."/>
            <person name="Nordberg H.P."/>
            <person name="Cantor M.N."/>
            <person name="Hua S.X."/>
        </authorList>
    </citation>
    <scope>NUCLEOTIDE SEQUENCE [LARGE SCALE GENOMIC DNA]</scope>
    <source>
        <strain evidence="4">h7</strain>
    </source>
</reference>
<proteinExistence type="predicted"/>
<dbReference type="InterPro" id="IPR046522">
    <property type="entry name" value="DUF6699"/>
</dbReference>
<dbReference type="HOGENOM" id="CLU_743968_0_0_1"/>
<feature type="region of interest" description="Disordered" evidence="1">
    <location>
        <begin position="1"/>
        <end position="113"/>
    </location>
</feature>
<feature type="domain" description="DUF6699" evidence="2">
    <location>
        <begin position="176"/>
        <end position="310"/>
    </location>
</feature>
<dbReference type="OrthoDB" id="2970175at2759"/>
<organism evidence="3 4">
    <name type="scientific">Hebeloma cylindrosporum</name>
    <dbReference type="NCBI Taxonomy" id="76867"/>
    <lineage>
        <taxon>Eukaryota</taxon>
        <taxon>Fungi</taxon>
        <taxon>Dikarya</taxon>
        <taxon>Basidiomycota</taxon>
        <taxon>Agaricomycotina</taxon>
        <taxon>Agaricomycetes</taxon>
        <taxon>Agaricomycetidae</taxon>
        <taxon>Agaricales</taxon>
        <taxon>Agaricineae</taxon>
        <taxon>Hymenogastraceae</taxon>
        <taxon>Hebeloma</taxon>
    </lineage>
</organism>
<sequence length="323" mass="37340">MKKSDHGHNNAYLSEPETPQRTTHRGTSRSKRDPILVPSKAYLEDQQEKLEAAAAQRQASLTSTRPTVHEIRPSAFAPRHSSSTGSSPSDYAQNTSNPYDTSRSRRGSYVDPRTVSSSYVNPFIREIPVDQWGRRINPQPVHPAPRPTNPPTHVPLTWPLVDFSLRNRQGYPLLYFDTAFNPRMPRYPIKLKRGLDTWPLSEEEKEMPAGLGMHVTEMWIIHKSLPKWPVHIKLKRIRVIDVFMWIYDDYALPLTAQELMEVGPDYLNRCRPFFEQRCRDSPSWQHLEEMKGILRVDLLRGKRIFKGIQPVPGRPATYELLLD</sequence>